<protein>
    <submittedName>
        <fullName evidence="1">Uncharacterized protein</fullName>
    </submittedName>
</protein>
<evidence type="ECO:0000313" key="1">
    <source>
        <dbReference type="EMBL" id="NYD48464.1"/>
    </source>
</evidence>
<reference evidence="1 2" key="1">
    <citation type="submission" date="2020-07" db="EMBL/GenBank/DDBJ databases">
        <title>Sequencing the genomes of 1000 actinobacteria strains.</title>
        <authorList>
            <person name="Klenk H.-P."/>
        </authorList>
    </citation>
    <scope>NUCLEOTIDE SEQUENCE [LARGE SCALE GENOMIC DNA]</scope>
    <source>
        <strain evidence="1 2">DSM 40398</strain>
    </source>
</reference>
<proteinExistence type="predicted"/>
<gene>
    <name evidence="1" type="ORF">BJY14_004447</name>
</gene>
<dbReference type="EMBL" id="JACCBA010000001">
    <property type="protein sequence ID" value="NYD48464.1"/>
    <property type="molecule type" value="Genomic_DNA"/>
</dbReference>
<organism evidence="1 2">
    <name type="scientific">Actinomadura luteofluorescens</name>
    <dbReference type="NCBI Taxonomy" id="46163"/>
    <lineage>
        <taxon>Bacteria</taxon>
        <taxon>Bacillati</taxon>
        <taxon>Actinomycetota</taxon>
        <taxon>Actinomycetes</taxon>
        <taxon>Streptosporangiales</taxon>
        <taxon>Thermomonosporaceae</taxon>
        <taxon>Actinomadura</taxon>
    </lineage>
</organism>
<sequence>MSGNNEEDDRALSVGERLRNLDPVTMAALDEVLRLERSKLHLLRPHGIKQDIIDVVKRLVT</sequence>
<accession>A0A7Y9EIV0</accession>
<dbReference type="Proteomes" id="UP000529783">
    <property type="component" value="Unassembled WGS sequence"/>
</dbReference>
<name>A0A7Y9EIV0_9ACTN</name>
<evidence type="ECO:0000313" key="2">
    <source>
        <dbReference type="Proteomes" id="UP000529783"/>
    </source>
</evidence>
<comment type="caution">
    <text evidence="1">The sequence shown here is derived from an EMBL/GenBank/DDBJ whole genome shotgun (WGS) entry which is preliminary data.</text>
</comment>
<dbReference type="AlphaFoldDB" id="A0A7Y9EIV0"/>
<keyword evidence="2" id="KW-1185">Reference proteome</keyword>